<dbReference type="InterPro" id="IPR013783">
    <property type="entry name" value="Ig-like_fold"/>
</dbReference>
<dbReference type="Proteomes" id="UP000269438">
    <property type="component" value="Unassembled WGS sequence"/>
</dbReference>
<feature type="domain" description="DUF7507" evidence="4">
    <location>
        <begin position="878"/>
        <end position="979"/>
    </location>
</feature>
<dbReference type="EMBL" id="RCUY01000015">
    <property type="protein sequence ID" value="RLP79413.1"/>
    <property type="molecule type" value="Genomic_DNA"/>
</dbReference>
<organism evidence="5 6">
    <name type="scientific">Mycetocola lacteus</name>
    <dbReference type="NCBI Taxonomy" id="76637"/>
    <lineage>
        <taxon>Bacteria</taxon>
        <taxon>Bacillati</taxon>
        <taxon>Actinomycetota</taxon>
        <taxon>Actinomycetes</taxon>
        <taxon>Micrococcales</taxon>
        <taxon>Microbacteriaceae</taxon>
        <taxon>Mycetocola</taxon>
    </lineage>
</organism>
<dbReference type="GO" id="GO:0005975">
    <property type="term" value="P:carbohydrate metabolic process"/>
    <property type="evidence" value="ECO:0007669"/>
    <property type="project" value="UniProtKB-ARBA"/>
</dbReference>
<reference evidence="5 6" key="1">
    <citation type="submission" date="2018-10" db="EMBL/GenBank/DDBJ databases">
        <authorList>
            <person name="Li J."/>
        </authorList>
    </citation>
    <scope>NUCLEOTIDE SEQUENCE [LARGE SCALE GENOMIC DNA]</scope>
    <source>
        <strain evidence="5 6">JCM 11654</strain>
    </source>
</reference>
<gene>
    <name evidence="5" type="ORF">D9V34_16675</name>
</gene>
<accession>A0A3L7AG41</accession>
<evidence type="ECO:0000313" key="6">
    <source>
        <dbReference type="Proteomes" id="UP000269438"/>
    </source>
</evidence>
<keyword evidence="2" id="KW-1133">Transmembrane helix</keyword>
<dbReference type="Gene3D" id="2.60.40.10">
    <property type="entry name" value="Immunoglobulins"/>
    <property type="match status" value="1"/>
</dbReference>
<evidence type="ECO:0000259" key="4">
    <source>
        <dbReference type="Pfam" id="PF24346"/>
    </source>
</evidence>
<evidence type="ECO:0000313" key="5">
    <source>
        <dbReference type="EMBL" id="RLP79413.1"/>
    </source>
</evidence>
<sequence length="1084" mass="111084">MITTLMMLAILITGTAPARAATPDYTLEISAPQTVPVGKAFRYTVSILTPTANASSPATGINLAIALPAGVKFDAVPFGGTNIVATAPAYDEGTNTVHLSLRDITEGLNEVVFTVTQVNTAVMDPTTTFIAHVTGTPSDTGTAPTASVLTRVVGNLNYSPTKNFATILGGSNRIVEYTFDVATRDSGPEGGTFTTWGQRLTDVLPSGAVITNTFTSIGGTWTVSGTPATGLRAVWERTGTAYGPSTAPMAGAGAQLGFTVSYPEATFPDGTRPPENVVGLEVSDHGGTWSTRPTAKTQGPAFIPSTIGHAVAIEKTANFSGGQDSFEWGNGQWLAQYGVRASFLNSVDTEQLDTMTIEDSAGIGADNAAFFEQGDLRRLAVLFNATLRAADVPYRLEYTTSGGPAWHGAGSGLRTGTDLRMSFVADGSTGWDSDGYTQVEKLPAGQTVTGWRIVLSPEATDPGIPGGSQAQVAPSYVPSLAGAAGATETYTNTAVVNGVMSGGVVLPGAADSARLGLADRVPVITQVIGVPSTLTVGQDASYLVNIANMDPVRAYADAKMRVVLPVGVFYDDAVGVSPAYAQTPTANVPVPVPGSGLTISTETVTEADGEHQVVVFAFDTLASIRLAGTPQERAETQGFRYTIPVRVLPQAYAADQGSVTTRSFASVDDPAFASVPMGFSPAYVGDDTFNFNPALPSIARFAKDSQVATSGGLLMGKQVRAHDTDAWALSAPVSGSDPAQWKVYVRNVLSDAVTNLVVFDRMPTRGDERGSAFGERLVGPLSGAPAGAVIEYSNDATSATTGTWSADPADAAGATAFRLTTGELNSGEEFELRFDTTADDPGARSGARAINDVSATASYRGSPRSISSNEADIVMAPAPALSVLKKTNGVEYSTAPGATVTSGSEVTWSYLVTNTGNTPLANIEVVDAYTDGQGGSGTQSVASGPGEVLEPGASRTFELTSIAVEGQYHNVATVSAAAVDETGTVITAPVAPASDESWYLGTAVTDPGTPGGGDEGTSGDSGTPGGGDSNTSGPGHTGSDADSGGLASTGSDAAPLLAGVVLLLLAGGGLMLMRRRARQGRSVR</sequence>
<name>A0A3L7AG41_9MICO</name>
<keyword evidence="3" id="KW-0732">Signal</keyword>
<feature type="transmembrane region" description="Helical" evidence="2">
    <location>
        <begin position="1053"/>
        <end position="1072"/>
    </location>
</feature>
<evidence type="ECO:0000256" key="2">
    <source>
        <dbReference type="SAM" id="Phobius"/>
    </source>
</evidence>
<evidence type="ECO:0000256" key="1">
    <source>
        <dbReference type="SAM" id="MobiDB-lite"/>
    </source>
</evidence>
<dbReference type="InterPro" id="IPR055354">
    <property type="entry name" value="DUF7507"/>
</dbReference>
<evidence type="ECO:0000256" key="3">
    <source>
        <dbReference type="SAM" id="SignalP"/>
    </source>
</evidence>
<keyword evidence="2" id="KW-0812">Transmembrane</keyword>
<dbReference type="AlphaFoldDB" id="A0A3L7AG41"/>
<proteinExistence type="predicted"/>
<feature type="signal peptide" evidence="3">
    <location>
        <begin position="1"/>
        <end position="20"/>
    </location>
</feature>
<feature type="chain" id="PRO_5018115376" description="DUF7507 domain-containing protein" evidence="3">
    <location>
        <begin position="21"/>
        <end position="1084"/>
    </location>
</feature>
<protein>
    <recommendedName>
        <fullName evidence="4">DUF7507 domain-containing protein</fullName>
    </recommendedName>
</protein>
<comment type="caution">
    <text evidence="5">The sequence shown here is derived from an EMBL/GenBank/DDBJ whole genome shotgun (WGS) entry which is preliminary data.</text>
</comment>
<dbReference type="Pfam" id="PF24346">
    <property type="entry name" value="DUF7507"/>
    <property type="match status" value="1"/>
</dbReference>
<keyword evidence="6" id="KW-1185">Reference proteome</keyword>
<keyword evidence="2" id="KW-0472">Membrane</keyword>
<feature type="region of interest" description="Disordered" evidence="1">
    <location>
        <begin position="997"/>
        <end position="1047"/>
    </location>
</feature>